<dbReference type="PANTHER" id="PTHR33776">
    <property type="entry name" value="ENDO/EXONUCLEASE/PHOSPHATASE DOMAIN-CONTAINING PROTEIN"/>
    <property type="match status" value="1"/>
</dbReference>
<accession>A0A1B6EKC0</accession>
<dbReference type="EMBL" id="GECZ01031418">
    <property type="protein sequence ID" value="JAS38351.1"/>
    <property type="molecule type" value="Transcribed_RNA"/>
</dbReference>
<dbReference type="SUPFAM" id="SSF56219">
    <property type="entry name" value="DNase I-like"/>
    <property type="match status" value="1"/>
</dbReference>
<proteinExistence type="predicted"/>
<dbReference type="GO" id="GO:0003824">
    <property type="term" value="F:catalytic activity"/>
    <property type="evidence" value="ECO:0007669"/>
    <property type="project" value="InterPro"/>
</dbReference>
<name>A0A1B6EKC0_9HEMI</name>
<feature type="domain" description="Endonuclease/exonuclease/phosphatase" evidence="1">
    <location>
        <begin position="19"/>
        <end position="223"/>
    </location>
</feature>
<evidence type="ECO:0000313" key="2">
    <source>
        <dbReference type="EMBL" id="JAS38351.1"/>
    </source>
</evidence>
<evidence type="ECO:0000259" key="1">
    <source>
        <dbReference type="Pfam" id="PF03372"/>
    </source>
</evidence>
<feature type="non-terminal residue" evidence="2">
    <location>
        <position position="339"/>
    </location>
</feature>
<reference evidence="2" key="1">
    <citation type="submission" date="2015-11" db="EMBL/GenBank/DDBJ databases">
        <title>De novo transcriptome assembly of four potential Pierce s Disease insect vectors from Arizona vineyards.</title>
        <authorList>
            <person name="Tassone E.E."/>
        </authorList>
    </citation>
    <scope>NUCLEOTIDE SEQUENCE</scope>
</reference>
<dbReference type="PANTHER" id="PTHR33776:SF4">
    <property type="entry name" value="ENDONUCLEASE_EXONUCLEASE_PHOSPHATASE DOMAIN-CONTAINING PROTEIN"/>
    <property type="match status" value="1"/>
</dbReference>
<dbReference type="InterPro" id="IPR005135">
    <property type="entry name" value="Endo/exonuclease/phosphatase"/>
</dbReference>
<dbReference type="AlphaFoldDB" id="A0A1B6EKC0"/>
<dbReference type="Pfam" id="PF03372">
    <property type="entry name" value="Exo_endo_phos"/>
    <property type="match status" value="1"/>
</dbReference>
<protein>
    <recommendedName>
        <fullName evidence="1">Endonuclease/exonuclease/phosphatase domain-containing protein</fullName>
    </recommendedName>
</protein>
<dbReference type="InterPro" id="IPR036691">
    <property type="entry name" value="Endo/exonu/phosph_ase_sf"/>
</dbReference>
<sequence>MGATQNQNKLQKLTIAHQNIDGLQNKIDRLTHFLHNSNPDLIILTEHGLSSEKLENTRILGYSLIGGFARQQHRKGGVAVFVNLKLENKITVTSISGTTSELICETILLKIELKQETLHLLSVYRPPCSNLISAIDFLSSELDKIVNINDPILVMGDINVDNLVNSCDKRTLDETLISYGLSRLQLPPTRITSHSQTSIDFICTNNRETLITTKVQKTGLSDHTAQLCTIITDKTKQTLNQTKRRQFTTRTVQELRHNLQSQDWSQVILTEEVEAAYKAFNGILQSAMNIACPLKITKNKRNFTKNAWDNESQTLKLLYLEALNREHITGHPEDKKETA</sequence>
<dbReference type="Gene3D" id="3.60.10.10">
    <property type="entry name" value="Endonuclease/exonuclease/phosphatase"/>
    <property type="match status" value="1"/>
</dbReference>
<organism evidence="2">
    <name type="scientific">Cuerna arida</name>
    <dbReference type="NCBI Taxonomy" id="1464854"/>
    <lineage>
        <taxon>Eukaryota</taxon>
        <taxon>Metazoa</taxon>
        <taxon>Ecdysozoa</taxon>
        <taxon>Arthropoda</taxon>
        <taxon>Hexapoda</taxon>
        <taxon>Insecta</taxon>
        <taxon>Pterygota</taxon>
        <taxon>Neoptera</taxon>
        <taxon>Paraneoptera</taxon>
        <taxon>Hemiptera</taxon>
        <taxon>Auchenorrhyncha</taxon>
        <taxon>Membracoidea</taxon>
        <taxon>Cicadellidae</taxon>
        <taxon>Cicadellinae</taxon>
        <taxon>Proconiini</taxon>
        <taxon>Cuerna</taxon>
    </lineage>
</organism>
<gene>
    <name evidence="2" type="ORF">g.30447</name>
</gene>